<accession>A0A286TXQ9</accession>
<evidence type="ECO:0000313" key="1">
    <source>
        <dbReference type="EMBL" id="GAX60601.1"/>
    </source>
</evidence>
<dbReference type="SUPFAM" id="SSF143422">
    <property type="entry name" value="Transposase IS200-like"/>
    <property type="match status" value="1"/>
</dbReference>
<proteinExistence type="predicted"/>
<organism evidence="1 2">
    <name type="scientific">Candidatus Scalindua japonica</name>
    <dbReference type="NCBI Taxonomy" id="1284222"/>
    <lineage>
        <taxon>Bacteria</taxon>
        <taxon>Pseudomonadati</taxon>
        <taxon>Planctomycetota</taxon>
        <taxon>Candidatus Brocadiia</taxon>
        <taxon>Candidatus Brocadiales</taxon>
        <taxon>Candidatus Scalinduaceae</taxon>
        <taxon>Candidatus Scalindua</taxon>
    </lineage>
</organism>
<dbReference type="AlphaFoldDB" id="A0A286TXQ9"/>
<sequence>MALPLRIEYPGAWYHVMNRTVNRNQRFSESDDYELFIKALKEACDLFYVYIPLIVL</sequence>
<comment type="caution">
    <text evidence="1">The sequence shown here is derived from an EMBL/GenBank/DDBJ whole genome shotgun (WGS) entry which is preliminary data.</text>
</comment>
<evidence type="ECO:0000313" key="2">
    <source>
        <dbReference type="Proteomes" id="UP000218542"/>
    </source>
</evidence>
<dbReference type="EMBL" id="BAOS01000013">
    <property type="protein sequence ID" value="GAX60601.1"/>
    <property type="molecule type" value="Genomic_DNA"/>
</dbReference>
<dbReference type="GO" id="GO:0003677">
    <property type="term" value="F:DNA binding"/>
    <property type="evidence" value="ECO:0007669"/>
    <property type="project" value="InterPro"/>
</dbReference>
<dbReference type="InterPro" id="IPR036515">
    <property type="entry name" value="Transposase_17_sf"/>
</dbReference>
<dbReference type="Gene3D" id="3.30.70.1290">
    <property type="entry name" value="Transposase IS200-like"/>
    <property type="match status" value="1"/>
</dbReference>
<name>A0A286TXQ9_9BACT</name>
<gene>
    <name evidence="1" type="ORF">SCALIN_C13_0114</name>
</gene>
<reference evidence="2" key="1">
    <citation type="journal article" date="2017" name="Environ. Microbiol. Rep.">
        <title>Genetic Diversity of Marine Anaerobic Ammonium-Oxidizing Bacteria as Revealed by Genomic and Proteomic Analyses of 'Candidatus Scalindua japonica'.</title>
        <authorList>
            <person name="Oshiki M."/>
            <person name="Mizuto K."/>
            <person name="Kimura Z."/>
            <person name="Kindaichi T."/>
            <person name="Satoh H."/>
            <person name="Okabe S."/>
        </authorList>
    </citation>
    <scope>NUCLEOTIDE SEQUENCE [LARGE SCALE GENOMIC DNA]</scope>
    <source>
        <strain evidence="2">husup-a2</strain>
    </source>
</reference>
<dbReference type="GO" id="GO:0006313">
    <property type="term" value="P:DNA transposition"/>
    <property type="evidence" value="ECO:0007669"/>
    <property type="project" value="InterPro"/>
</dbReference>
<dbReference type="GO" id="GO:0004803">
    <property type="term" value="F:transposase activity"/>
    <property type="evidence" value="ECO:0007669"/>
    <property type="project" value="InterPro"/>
</dbReference>
<keyword evidence="2" id="KW-1185">Reference proteome</keyword>
<protein>
    <submittedName>
        <fullName evidence="1">Transposase and inactivated derivatives</fullName>
    </submittedName>
</protein>
<dbReference type="Proteomes" id="UP000218542">
    <property type="component" value="Unassembled WGS sequence"/>
</dbReference>